<dbReference type="AlphaFoldDB" id="X0WS93"/>
<reference evidence="1" key="1">
    <citation type="journal article" date="2014" name="Front. Microbiol.">
        <title>High frequency of phylogenetically diverse reductive dehalogenase-homologous genes in deep subseafloor sedimentary metagenomes.</title>
        <authorList>
            <person name="Kawai M."/>
            <person name="Futagami T."/>
            <person name="Toyoda A."/>
            <person name="Takaki Y."/>
            <person name="Nishi S."/>
            <person name="Hori S."/>
            <person name="Arai W."/>
            <person name="Tsubouchi T."/>
            <person name="Morono Y."/>
            <person name="Uchiyama I."/>
            <person name="Ito T."/>
            <person name="Fujiyama A."/>
            <person name="Inagaki F."/>
            <person name="Takami H."/>
        </authorList>
    </citation>
    <scope>NUCLEOTIDE SEQUENCE</scope>
    <source>
        <strain evidence="1">Expedition CK06-06</strain>
    </source>
</reference>
<comment type="caution">
    <text evidence="1">The sequence shown here is derived from an EMBL/GenBank/DDBJ whole genome shotgun (WGS) entry which is preliminary data.</text>
</comment>
<proteinExistence type="predicted"/>
<gene>
    <name evidence="1" type="ORF">S01H1_50452</name>
</gene>
<feature type="non-terminal residue" evidence="1">
    <location>
        <position position="76"/>
    </location>
</feature>
<accession>X0WS93</accession>
<name>X0WS93_9ZZZZ</name>
<sequence length="76" mass="9134">MAYDKLSIQDFGQGLLHSNDLDPVYVALYGLINNHRWDKDQLKRWLVAYWCFYNCGFASYISEFIGEQFWEEMWIA</sequence>
<protein>
    <submittedName>
        <fullName evidence="1">Uncharacterized protein</fullName>
    </submittedName>
</protein>
<dbReference type="EMBL" id="BARS01032506">
    <property type="protein sequence ID" value="GAG15566.1"/>
    <property type="molecule type" value="Genomic_DNA"/>
</dbReference>
<organism evidence="1">
    <name type="scientific">marine sediment metagenome</name>
    <dbReference type="NCBI Taxonomy" id="412755"/>
    <lineage>
        <taxon>unclassified sequences</taxon>
        <taxon>metagenomes</taxon>
        <taxon>ecological metagenomes</taxon>
    </lineage>
</organism>
<evidence type="ECO:0000313" key="1">
    <source>
        <dbReference type="EMBL" id="GAG15566.1"/>
    </source>
</evidence>